<dbReference type="AlphaFoldDB" id="A0A380E048"/>
<feature type="coiled-coil region" evidence="1">
    <location>
        <begin position="33"/>
        <end position="60"/>
    </location>
</feature>
<protein>
    <submittedName>
        <fullName evidence="2">Phage tape measure protein</fullName>
    </submittedName>
</protein>
<evidence type="ECO:0000256" key="1">
    <source>
        <dbReference type="SAM" id="Coils"/>
    </source>
</evidence>
<organism evidence="2 3">
    <name type="scientific">Staphylococcus aureus</name>
    <dbReference type="NCBI Taxonomy" id="1280"/>
    <lineage>
        <taxon>Bacteria</taxon>
        <taxon>Bacillati</taxon>
        <taxon>Bacillota</taxon>
        <taxon>Bacilli</taxon>
        <taxon>Bacillales</taxon>
        <taxon>Staphylococcaceae</taxon>
        <taxon>Staphylococcus</taxon>
    </lineage>
</organism>
<gene>
    <name evidence="2" type="ORF">NCTC5664_02802</name>
</gene>
<evidence type="ECO:0000313" key="3">
    <source>
        <dbReference type="Proteomes" id="UP000254502"/>
    </source>
</evidence>
<name>A0A380E048_STAAU</name>
<sequence length="73" mass="8427">MLVYKTYNKGTRIEFELDKLNSKEVTPEVKLQKQKLTKDIAEAEAKLSELEKKRVNIDVNADNSKFNRGVKSI</sequence>
<dbReference type="Proteomes" id="UP000254502">
    <property type="component" value="Unassembled WGS sequence"/>
</dbReference>
<proteinExistence type="predicted"/>
<accession>A0A380E048</accession>
<keyword evidence="1" id="KW-0175">Coiled coil</keyword>
<evidence type="ECO:0000313" key="2">
    <source>
        <dbReference type="EMBL" id="SUK87507.1"/>
    </source>
</evidence>
<dbReference type="EMBL" id="UHAQ01000003">
    <property type="protein sequence ID" value="SUK87507.1"/>
    <property type="molecule type" value="Genomic_DNA"/>
</dbReference>
<reference evidence="2 3" key="1">
    <citation type="submission" date="2018-06" db="EMBL/GenBank/DDBJ databases">
        <authorList>
            <consortium name="Pathogen Informatics"/>
            <person name="Doyle S."/>
        </authorList>
    </citation>
    <scope>NUCLEOTIDE SEQUENCE [LARGE SCALE GENOMIC DNA]</scope>
    <source>
        <strain evidence="2 3">NCTC5664</strain>
    </source>
</reference>